<evidence type="ECO:0000259" key="6">
    <source>
        <dbReference type="PROSITE" id="PS50850"/>
    </source>
</evidence>
<feature type="transmembrane region" description="Helical" evidence="5">
    <location>
        <begin position="149"/>
        <end position="172"/>
    </location>
</feature>
<dbReference type="SUPFAM" id="SSF103473">
    <property type="entry name" value="MFS general substrate transporter"/>
    <property type="match status" value="1"/>
</dbReference>
<dbReference type="Gene3D" id="1.20.1250.20">
    <property type="entry name" value="MFS general substrate transporter like domains"/>
    <property type="match status" value="2"/>
</dbReference>
<reference evidence="7" key="1">
    <citation type="submission" date="2024-05" db="EMBL/GenBank/DDBJ databases">
        <authorList>
            <person name="Kim S."/>
            <person name="Heo J."/>
            <person name="Choi H."/>
            <person name="Choi Y."/>
            <person name="Kwon S.-W."/>
            <person name="Kim Y."/>
        </authorList>
    </citation>
    <scope>NUCLEOTIDE SEQUENCE</scope>
    <source>
        <strain evidence="7">KACC 23699</strain>
    </source>
</reference>
<feature type="transmembrane region" description="Helical" evidence="5">
    <location>
        <begin position="21"/>
        <end position="38"/>
    </location>
</feature>
<keyword evidence="3 5" id="KW-1133">Transmembrane helix</keyword>
<dbReference type="InterPro" id="IPR050327">
    <property type="entry name" value="Proton-linked_MCT"/>
</dbReference>
<dbReference type="InterPro" id="IPR020846">
    <property type="entry name" value="MFS_dom"/>
</dbReference>
<evidence type="ECO:0000256" key="5">
    <source>
        <dbReference type="SAM" id="Phobius"/>
    </source>
</evidence>
<evidence type="ECO:0000256" key="3">
    <source>
        <dbReference type="ARBA" id="ARBA00022989"/>
    </source>
</evidence>
<dbReference type="AlphaFoldDB" id="A0AAU7JV48"/>
<accession>A0AAU7JV48</accession>
<proteinExistence type="predicted"/>
<keyword evidence="2 5" id="KW-0812">Transmembrane</keyword>
<evidence type="ECO:0000256" key="1">
    <source>
        <dbReference type="ARBA" id="ARBA00004651"/>
    </source>
</evidence>
<dbReference type="GO" id="GO:0022857">
    <property type="term" value="F:transmembrane transporter activity"/>
    <property type="evidence" value="ECO:0007669"/>
    <property type="project" value="InterPro"/>
</dbReference>
<organism evidence="7">
    <name type="scientific">Pedococcus sp. KACC 23699</name>
    <dbReference type="NCBI Taxonomy" id="3149228"/>
    <lineage>
        <taxon>Bacteria</taxon>
        <taxon>Bacillati</taxon>
        <taxon>Actinomycetota</taxon>
        <taxon>Actinomycetes</taxon>
        <taxon>Micrococcales</taxon>
        <taxon>Intrasporangiaceae</taxon>
        <taxon>Pedococcus</taxon>
    </lineage>
</organism>
<feature type="transmembrane region" description="Helical" evidence="5">
    <location>
        <begin position="408"/>
        <end position="428"/>
    </location>
</feature>
<dbReference type="GO" id="GO:0005886">
    <property type="term" value="C:plasma membrane"/>
    <property type="evidence" value="ECO:0007669"/>
    <property type="project" value="UniProtKB-SubCell"/>
</dbReference>
<feature type="transmembrane region" description="Helical" evidence="5">
    <location>
        <begin position="250"/>
        <end position="274"/>
    </location>
</feature>
<feature type="transmembrane region" description="Helical" evidence="5">
    <location>
        <begin position="178"/>
        <end position="200"/>
    </location>
</feature>
<feature type="transmembrane region" description="Helical" evidence="5">
    <location>
        <begin position="286"/>
        <end position="309"/>
    </location>
</feature>
<dbReference type="PROSITE" id="PS50850">
    <property type="entry name" value="MFS"/>
    <property type="match status" value="1"/>
</dbReference>
<feature type="domain" description="Major facilitator superfamily (MFS) profile" evidence="6">
    <location>
        <begin position="23"/>
        <end position="433"/>
    </location>
</feature>
<protein>
    <submittedName>
        <fullName evidence="7">MFS transporter</fullName>
    </submittedName>
</protein>
<feature type="transmembrane region" description="Helical" evidence="5">
    <location>
        <begin position="342"/>
        <end position="366"/>
    </location>
</feature>
<feature type="transmembrane region" description="Helical" evidence="5">
    <location>
        <begin position="90"/>
        <end position="109"/>
    </location>
</feature>
<evidence type="ECO:0000313" key="7">
    <source>
        <dbReference type="EMBL" id="XBO44296.1"/>
    </source>
</evidence>
<feature type="transmembrane region" description="Helical" evidence="5">
    <location>
        <begin position="378"/>
        <end position="396"/>
    </location>
</feature>
<dbReference type="EMBL" id="CP157483">
    <property type="protein sequence ID" value="XBO44296.1"/>
    <property type="molecule type" value="Genomic_DNA"/>
</dbReference>
<comment type="subcellular location">
    <subcellularLocation>
        <location evidence="1">Cell membrane</location>
        <topology evidence="1">Multi-pass membrane protein</topology>
    </subcellularLocation>
</comment>
<dbReference type="Pfam" id="PF07690">
    <property type="entry name" value="MFS_1"/>
    <property type="match status" value="1"/>
</dbReference>
<name>A0AAU7JV48_9MICO</name>
<dbReference type="InterPro" id="IPR011701">
    <property type="entry name" value="MFS"/>
</dbReference>
<keyword evidence="4 5" id="KW-0472">Membrane</keyword>
<evidence type="ECO:0000256" key="2">
    <source>
        <dbReference type="ARBA" id="ARBA00022692"/>
    </source>
</evidence>
<feature type="transmembrane region" description="Helical" evidence="5">
    <location>
        <begin position="316"/>
        <end position="336"/>
    </location>
</feature>
<sequence>MTIPATDRPPVAARTPRIHRAWWVTLVVLAALVSAAGFRSSTGALLEPLESEFGWSRATTSGAVTANLVIYGLTAPFAAALMERFGIRRVVALALLLVAVGSGLTVFMTAPWQLWLLWGVAVGVGTGAMALVLGSVVANRWFVEGRRGLVTGVFSAAGAAGQLVFLPGIAALATGPGWRWAALVVSTAAVLLVPLVLLVVRDRPADLGLRPYGAAPGEPLDEAPTRHTGAQAGPATLAVRTLRESMGSRTFWILFGTFWVCGWSTNGLIGTHFIPAAHDHGMPATTAAGLLALVGVFDLVGTIASGWLTDRVDPRFLLFGYYGLRGLSLLFVPALLGPDIAPSLFVFIVFYGLDWVATVPPTIALCRKHFGVQRSSMVFGWVFAAHMVGAGVAASYAGWVRQSTGDYYTAWLTAGGLCLFAAMACLAITRAPERGSWNADVVQSEAASVA</sequence>
<dbReference type="RefSeq" id="WP_406831784.1">
    <property type="nucleotide sequence ID" value="NZ_CP157483.1"/>
</dbReference>
<evidence type="ECO:0000256" key="4">
    <source>
        <dbReference type="ARBA" id="ARBA00023136"/>
    </source>
</evidence>
<dbReference type="PANTHER" id="PTHR11360">
    <property type="entry name" value="MONOCARBOXYLATE TRANSPORTER"/>
    <property type="match status" value="1"/>
</dbReference>
<feature type="transmembrane region" description="Helical" evidence="5">
    <location>
        <begin position="115"/>
        <end position="137"/>
    </location>
</feature>
<dbReference type="PANTHER" id="PTHR11360:SF284">
    <property type="entry name" value="EG:103B4.3 PROTEIN-RELATED"/>
    <property type="match status" value="1"/>
</dbReference>
<feature type="transmembrane region" description="Helical" evidence="5">
    <location>
        <begin position="58"/>
        <end position="78"/>
    </location>
</feature>
<dbReference type="InterPro" id="IPR036259">
    <property type="entry name" value="MFS_trans_sf"/>
</dbReference>
<gene>
    <name evidence="7" type="ORF">ABEG17_02915</name>
</gene>
<dbReference type="CDD" id="cd17355">
    <property type="entry name" value="MFS_YcxA_like"/>
    <property type="match status" value="1"/>
</dbReference>